<reference evidence="1" key="2">
    <citation type="submission" date="2014-06" db="EMBL/GenBank/DDBJ databases">
        <title>Draft genome sequence of Clostridium ramosum(DSM 1402).</title>
        <authorList>
            <person name="Sudarsanam P."/>
            <person name="Ley R."/>
            <person name="Guruge J."/>
            <person name="Turnbaugh P.J."/>
            <person name="Mahowald M."/>
            <person name="Liep D."/>
            <person name="Gordon J."/>
        </authorList>
    </citation>
    <scope>NUCLEOTIDE SEQUENCE</scope>
    <source>
        <strain evidence="1">DSM 1402</strain>
    </source>
</reference>
<evidence type="ECO:0000313" key="2">
    <source>
        <dbReference type="Proteomes" id="UP000005798"/>
    </source>
</evidence>
<protein>
    <submittedName>
        <fullName evidence="1">Uncharacterized protein</fullName>
    </submittedName>
</protein>
<proteinExistence type="predicted"/>
<keyword evidence="2" id="KW-1185">Reference proteome</keyword>
<dbReference type="eggNOG" id="COG3344">
    <property type="taxonomic scope" value="Bacteria"/>
</dbReference>
<dbReference type="AlphaFoldDB" id="B0N6N5"/>
<evidence type="ECO:0000313" key="1">
    <source>
        <dbReference type="EMBL" id="EDS17473.1"/>
    </source>
</evidence>
<dbReference type="EMBL" id="ABFX02000008">
    <property type="protein sequence ID" value="EDS17473.1"/>
    <property type="molecule type" value="Genomic_DNA"/>
</dbReference>
<sequence length="97" mass="11547">MKLNKACKCRFSEDDIYKCANTRLGWYRRSGMNIVNFIISLKVLSIKKGDRPGLVYHLDYYLKSDINVEPYTRHVRTVQWENKLSNLFLYPINEIEV</sequence>
<gene>
    <name evidence="1" type="ORF">CLORAM_02260</name>
</gene>
<dbReference type="Proteomes" id="UP000005798">
    <property type="component" value="Unassembled WGS sequence"/>
</dbReference>
<name>B0N6N5_9FIRM</name>
<dbReference type="HOGENOM" id="CLU_182897_0_0_9"/>
<reference evidence="1" key="1">
    <citation type="submission" date="2007-11" db="EMBL/GenBank/DDBJ databases">
        <authorList>
            <person name="Fulton L."/>
            <person name="Clifton S."/>
            <person name="Fulton B."/>
            <person name="Xu J."/>
            <person name="Minx P."/>
            <person name="Pepin K.H."/>
            <person name="Johnson M."/>
            <person name="Thiruvilangam P."/>
            <person name="Bhonagiri V."/>
            <person name="Nash W.E."/>
            <person name="Mardis E.R."/>
            <person name="Wilson R.K."/>
        </authorList>
    </citation>
    <scope>NUCLEOTIDE SEQUENCE [LARGE SCALE GENOMIC DNA]</scope>
    <source>
        <strain evidence="1">DSM 1402</strain>
    </source>
</reference>
<comment type="caution">
    <text evidence="1">The sequence shown here is derived from an EMBL/GenBank/DDBJ whole genome shotgun (WGS) entry which is preliminary data.</text>
</comment>
<organism evidence="1 2">
    <name type="scientific">Thomasclavelia ramosa DSM 1402</name>
    <dbReference type="NCBI Taxonomy" id="445974"/>
    <lineage>
        <taxon>Bacteria</taxon>
        <taxon>Bacillati</taxon>
        <taxon>Bacillota</taxon>
        <taxon>Erysipelotrichia</taxon>
        <taxon>Erysipelotrichales</taxon>
        <taxon>Coprobacillaceae</taxon>
        <taxon>Thomasclavelia</taxon>
    </lineage>
</organism>
<accession>B0N6N5</accession>